<dbReference type="InterPro" id="IPR050400">
    <property type="entry name" value="Bact_Cytoskel_RodZ"/>
</dbReference>
<name>A0A101XSY2_9BACL</name>
<keyword evidence="2" id="KW-0472">Membrane</keyword>
<dbReference type="InterPro" id="IPR025194">
    <property type="entry name" value="RodZ-like_C"/>
</dbReference>
<protein>
    <recommendedName>
        <fullName evidence="3">Cytoskeleton protein RodZ-like C-terminal domain-containing protein</fullName>
    </recommendedName>
</protein>
<evidence type="ECO:0000259" key="3">
    <source>
        <dbReference type="Pfam" id="PF13464"/>
    </source>
</evidence>
<feature type="region of interest" description="Disordered" evidence="1">
    <location>
        <begin position="168"/>
        <end position="202"/>
    </location>
</feature>
<dbReference type="Proteomes" id="UP000053557">
    <property type="component" value="Unassembled WGS sequence"/>
</dbReference>
<evidence type="ECO:0000256" key="2">
    <source>
        <dbReference type="SAM" id="Phobius"/>
    </source>
</evidence>
<dbReference type="Pfam" id="PF13413">
    <property type="entry name" value="HTH_25"/>
    <property type="match status" value="1"/>
</dbReference>
<feature type="region of interest" description="Disordered" evidence="1">
    <location>
        <begin position="96"/>
        <end position="132"/>
    </location>
</feature>
<reference evidence="4 5" key="1">
    <citation type="submission" date="2015-12" db="EMBL/GenBank/DDBJ databases">
        <title>Draft genome sequence of Acidibacillus ferrooxidans ITV001, isolated from a chalcopyrite acid mine drainage site in Brazil.</title>
        <authorList>
            <person name="Dall'Agnol H."/>
            <person name="Nancucheo I."/>
            <person name="Johnson B."/>
            <person name="Oliveira R."/>
            <person name="Leite L."/>
            <person name="Pylro V."/>
            <person name="Nunes G.L."/>
            <person name="Tzotzos G."/>
            <person name="Fernandes G.R."/>
            <person name="Dutra J."/>
            <person name="Orellana S.C."/>
            <person name="Oliveira G."/>
        </authorList>
    </citation>
    <scope>NUCLEOTIDE SEQUENCE [LARGE SCALE GENOMIC DNA]</scope>
    <source>
        <strain evidence="5">ITV01</strain>
    </source>
</reference>
<dbReference type="GO" id="GO:0003677">
    <property type="term" value="F:DNA binding"/>
    <property type="evidence" value="ECO:0007669"/>
    <property type="project" value="InterPro"/>
</dbReference>
<comment type="caution">
    <text evidence="4">The sequence shown here is derived from an EMBL/GenBank/DDBJ whole genome shotgun (WGS) entry which is preliminary data.</text>
</comment>
<gene>
    <name evidence="4" type="ORF">ATW55_07190</name>
</gene>
<dbReference type="Gene3D" id="1.10.260.40">
    <property type="entry name" value="lambda repressor-like DNA-binding domains"/>
    <property type="match status" value="1"/>
</dbReference>
<dbReference type="OrthoDB" id="9797543at2"/>
<feature type="transmembrane region" description="Helical" evidence="2">
    <location>
        <begin position="142"/>
        <end position="161"/>
    </location>
</feature>
<dbReference type="PANTHER" id="PTHR34475">
    <property type="match status" value="1"/>
</dbReference>
<dbReference type="PANTHER" id="PTHR34475:SF1">
    <property type="entry name" value="CYTOSKELETON PROTEIN RODZ"/>
    <property type="match status" value="1"/>
</dbReference>
<sequence>MPNDGIRKPDAQHTRLRELGDYLRRTREGKRLSIEDAVEATKVRGRYLQAIEAADYERLPADVYTRGFVRSYADFLGLNGAELTNLYLGSVRDAATSPALEPTRDSRVTKAPSQSAHRPASSRKSAVQSAPREKAPMTVNGVLIGFLAAIVIVGGGIWALLGMHHASSTVSKSPSTKTVPQTAHTKKPGGKNAGTSAAVHHGSGSGVLPHAVTPLFTLVSQTNTLATYRVATTKPVTYTISVQNTSCWMQVTAGGQTVISGTLYGGQSKQFTAQGPVTFWLGKNQVVTISLDHHVVPAYSADGVYHYTFQ</sequence>
<proteinExistence type="predicted"/>
<feature type="domain" description="Cytoskeleton protein RodZ-like C-terminal" evidence="3">
    <location>
        <begin position="246"/>
        <end position="296"/>
    </location>
</feature>
<keyword evidence="2" id="KW-0812">Transmembrane</keyword>
<dbReference type="AlphaFoldDB" id="A0A101XSY2"/>
<evidence type="ECO:0000313" key="5">
    <source>
        <dbReference type="Proteomes" id="UP000053557"/>
    </source>
</evidence>
<dbReference type="InterPro" id="IPR010982">
    <property type="entry name" value="Lambda_DNA-bd_dom_sf"/>
</dbReference>
<keyword evidence="5" id="KW-1185">Reference proteome</keyword>
<dbReference type="RefSeq" id="WP_067711934.1">
    <property type="nucleotide sequence ID" value="NZ_LPVJ01000007.1"/>
</dbReference>
<dbReference type="Pfam" id="PF13464">
    <property type="entry name" value="RodZ_C"/>
    <property type="match status" value="1"/>
</dbReference>
<evidence type="ECO:0000313" key="4">
    <source>
        <dbReference type="EMBL" id="KUO97002.1"/>
    </source>
</evidence>
<keyword evidence="2" id="KW-1133">Transmembrane helix</keyword>
<feature type="compositionally biased region" description="Low complexity" evidence="1">
    <location>
        <begin position="168"/>
        <end position="180"/>
    </location>
</feature>
<evidence type="ECO:0000256" key="1">
    <source>
        <dbReference type="SAM" id="MobiDB-lite"/>
    </source>
</evidence>
<feature type="compositionally biased region" description="Polar residues" evidence="1">
    <location>
        <begin position="111"/>
        <end position="128"/>
    </location>
</feature>
<organism evidence="4 5">
    <name type="scientific">Ferroacidibacillus organovorans</name>
    <dbReference type="NCBI Taxonomy" id="1765683"/>
    <lineage>
        <taxon>Bacteria</taxon>
        <taxon>Bacillati</taxon>
        <taxon>Bacillota</taxon>
        <taxon>Bacilli</taxon>
        <taxon>Bacillales</taxon>
        <taxon>Alicyclobacillaceae</taxon>
        <taxon>Ferroacidibacillus</taxon>
    </lineage>
</organism>
<dbReference type="EMBL" id="LPVJ01000007">
    <property type="protein sequence ID" value="KUO97002.1"/>
    <property type="molecule type" value="Genomic_DNA"/>
</dbReference>
<accession>A0A101XSY2</accession>